<dbReference type="RefSeq" id="WP_149937615.1">
    <property type="nucleotide sequence ID" value="NZ_VVZV01000166.1"/>
</dbReference>
<dbReference type="GO" id="GO:0006354">
    <property type="term" value="P:DNA-templated transcription elongation"/>
    <property type="evidence" value="ECO:0007669"/>
    <property type="project" value="InterPro"/>
</dbReference>
<feature type="non-terminal residue" evidence="3">
    <location>
        <position position="121"/>
    </location>
</feature>
<dbReference type="InterPro" id="IPR006645">
    <property type="entry name" value="NGN-like_dom"/>
</dbReference>
<organism evidence="3 4">
    <name type="scientific">Phocaeicola dorei</name>
    <dbReference type="NCBI Taxonomy" id="357276"/>
    <lineage>
        <taxon>Bacteria</taxon>
        <taxon>Pseudomonadati</taxon>
        <taxon>Bacteroidota</taxon>
        <taxon>Bacteroidia</taxon>
        <taxon>Bacteroidales</taxon>
        <taxon>Bacteroidaceae</taxon>
        <taxon>Phocaeicola</taxon>
    </lineage>
</organism>
<protein>
    <submittedName>
        <fullName evidence="3">Transcriptional regulator</fullName>
    </submittedName>
</protein>
<dbReference type="SUPFAM" id="SSF82679">
    <property type="entry name" value="N-utilization substance G protein NusG, N-terminal domain"/>
    <property type="match status" value="1"/>
</dbReference>
<dbReference type="EMBL" id="VVZV01000166">
    <property type="protein sequence ID" value="KAA5307991.1"/>
    <property type="molecule type" value="Genomic_DNA"/>
</dbReference>
<dbReference type="AlphaFoldDB" id="A0A6L3IK20"/>
<evidence type="ECO:0000313" key="4">
    <source>
        <dbReference type="Proteomes" id="UP000481700"/>
    </source>
</evidence>
<dbReference type="Proteomes" id="UP000481700">
    <property type="component" value="Unassembled WGS sequence"/>
</dbReference>
<evidence type="ECO:0000259" key="2">
    <source>
        <dbReference type="Pfam" id="PF02357"/>
    </source>
</evidence>
<evidence type="ECO:0000256" key="1">
    <source>
        <dbReference type="ARBA" id="ARBA00023163"/>
    </source>
</evidence>
<keyword evidence="1" id="KW-0804">Transcription</keyword>
<proteinExistence type="predicted"/>
<dbReference type="InterPro" id="IPR036735">
    <property type="entry name" value="NGN_dom_sf"/>
</dbReference>
<feature type="domain" description="NusG-like N-terminal" evidence="2">
    <location>
        <begin position="9"/>
        <end position="106"/>
    </location>
</feature>
<dbReference type="CDD" id="cd09895">
    <property type="entry name" value="NGN_SP_UpxY"/>
    <property type="match status" value="1"/>
</dbReference>
<gene>
    <name evidence="3" type="ORF">F2Z07_25270</name>
</gene>
<name>A0A6L3IK20_9BACT</name>
<comment type="caution">
    <text evidence="3">The sequence shown here is derived from an EMBL/GenBank/DDBJ whole genome shotgun (WGS) entry which is preliminary data.</text>
</comment>
<accession>A0A6L3IK20</accession>
<evidence type="ECO:0000313" key="3">
    <source>
        <dbReference type="EMBL" id="KAA5307991.1"/>
    </source>
</evidence>
<sequence length="121" mass="14232">MNSLTCNAKHWFALKVFYNKVFEMEESLEKEQIKSYIPCEEVLIVRNGIKKTIRKPVINSLMFFQSTILEAVNVQERFKDKVILYTRNKDGRKRPLAIPEREMNIFMLVSSSGEQGMEYFG</sequence>
<reference evidence="3 4" key="1">
    <citation type="journal article" date="2019" name="Nat. Med.">
        <title>A library of human gut bacterial isolates paired with longitudinal multiomics data enables mechanistic microbiome research.</title>
        <authorList>
            <person name="Poyet M."/>
            <person name="Groussin M."/>
            <person name="Gibbons S.M."/>
            <person name="Avila-Pacheco J."/>
            <person name="Jiang X."/>
            <person name="Kearney S.M."/>
            <person name="Perrotta A.R."/>
            <person name="Berdy B."/>
            <person name="Zhao S."/>
            <person name="Lieberman T.D."/>
            <person name="Swanson P.K."/>
            <person name="Smith M."/>
            <person name="Roesemann S."/>
            <person name="Alexander J.E."/>
            <person name="Rich S.A."/>
            <person name="Livny J."/>
            <person name="Vlamakis H."/>
            <person name="Clish C."/>
            <person name="Bullock K."/>
            <person name="Deik A."/>
            <person name="Scott J."/>
            <person name="Pierce K.A."/>
            <person name="Xavier R.J."/>
            <person name="Alm E.J."/>
        </authorList>
    </citation>
    <scope>NUCLEOTIDE SEQUENCE [LARGE SCALE GENOMIC DNA]</scope>
    <source>
        <strain evidence="3 4">BIOML-A25</strain>
    </source>
</reference>
<dbReference type="Pfam" id="PF02357">
    <property type="entry name" value="NusG"/>
    <property type="match status" value="1"/>
</dbReference>